<feature type="domain" description="DprA winged helix" evidence="4">
    <location>
        <begin position="300"/>
        <end position="359"/>
    </location>
</feature>
<dbReference type="PANTHER" id="PTHR43022:SF1">
    <property type="entry name" value="PROTEIN SMF"/>
    <property type="match status" value="1"/>
</dbReference>
<name>A0ABS8XLI5_9BURK</name>
<dbReference type="Proteomes" id="UP001201463">
    <property type="component" value="Unassembled WGS sequence"/>
</dbReference>
<dbReference type="NCBIfam" id="TIGR00732">
    <property type="entry name" value="dprA"/>
    <property type="match status" value="1"/>
</dbReference>
<evidence type="ECO:0000256" key="1">
    <source>
        <dbReference type="ARBA" id="ARBA00006525"/>
    </source>
</evidence>
<organism evidence="5 6">
    <name type="scientific">Pelomonas caseinilytica</name>
    <dbReference type="NCBI Taxonomy" id="2906763"/>
    <lineage>
        <taxon>Bacteria</taxon>
        <taxon>Pseudomonadati</taxon>
        <taxon>Pseudomonadota</taxon>
        <taxon>Betaproteobacteria</taxon>
        <taxon>Burkholderiales</taxon>
        <taxon>Sphaerotilaceae</taxon>
        <taxon>Roseateles</taxon>
    </lineage>
</organism>
<dbReference type="InterPro" id="IPR041614">
    <property type="entry name" value="DprA_WH"/>
</dbReference>
<proteinExistence type="inferred from homology"/>
<reference evidence="5 6" key="1">
    <citation type="submission" date="2021-12" db="EMBL/GenBank/DDBJ databases">
        <title>Genome seq of p7.</title>
        <authorList>
            <person name="Seo T."/>
        </authorList>
    </citation>
    <scope>NUCLEOTIDE SEQUENCE [LARGE SCALE GENOMIC DNA]</scope>
    <source>
        <strain evidence="5 6">P7</strain>
    </source>
</reference>
<protein>
    <submittedName>
        <fullName evidence="5">DNA-processing protein DprA</fullName>
    </submittedName>
</protein>
<gene>
    <name evidence="5" type="primary">dprA</name>
    <name evidence="5" type="ORF">LXT12_19560</name>
</gene>
<keyword evidence="6" id="KW-1185">Reference proteome</keyword>
<dbReference type="InterPro" id="IPR057666">
    <property type="entry name" value="DrpA_SLOG"/>
</dbReference>
<dbReference type="InterPro" id="IPR003488">
    <property type="entry name" value="DprA"/>
</dbReference>
<evidence type="ECO:0000259" key="4">
    <source>
        <dbReference type="Pfam" id="PF17782"/>
    </source>
</evidence>
<dbReference type="InterPro" id="IPR036388">
    <property type="entry name" value="WH-like_DNA-bd_sf"/>
</dbReference>
<dbReference type="EMBL" id="JAJTWT010000009">
    <property type="protein sequence ID" value="MCE4539451.1"/>
    <property type="molecule type" value="Genomic_DNA"/>
</dbReference>
<dbReference type="SUPFAM" id="SSF102405">
    <property type="entry name" value="MCP/YpsA-like"/>
    <property type="match status" value="1"/>
</dbReference>
<feature type="domain" description="Smf/DprA SLOG" evidence="3">
    <location>
        <begin position="81"/>
        <end position="289"/>
    </location>
</feature>
<dbReference type="Pfam" id="PF02481">
    <property type="entry name" value="DNA_processg_A"/>
    <property type="match status" value="1"/>
</dbReference>
<dbReference type="Pfam" id="PF17782">
    <property type="entry name" value="WHD_DprA"/>
    <property type="match status" value="1"/>
</dbReference>
<feature type="region of interest" description="Disordered" evidence="2">
    <location>
        <begin position="289"/>
        <end position="314"/>
    </location>
</feature>
<dbReference type="Gene3D" id="3.40.50.450">
    <property type="match status" value="1"/>
</dbReference>
<dbReference type="RefSeq" id="WP_233393973.1">
    <property type="nucleotide sequence ID" value="NZ_JAJTWT010000009.1"/>
</dbReference>
<accession>A0ABS8XLI5</accession>
<evidence type="ECO:0000313" key="6">
    <source>
        <dbReference type="Proteomes" id="UP001201463"/>
    </source>
</evidence>
<evidence type="ECO:0000256" key="2">
    <source>
        <dbReference type="SAM" id="MobiDB-lite"/>
    </source>
</evidence>
<comment type="caution">
    <text evidence="5">The sequence shown here is derived from an EMBL/GenBank/DDBJ whole genome shotgun (WGS) entry which is preliminary data.</text>
</comment>
<dbReference type="PANTHER" id="PTHR43022">
    <property type="entry name" value="PROTEIN SMF"/>
    <property type="match status" value="1"/>
</dbReference>
<evidence type="ECO:0000313" key="5">
    <source>
        <dbReference type="EMBL" id="MCE4539451.1"/>
    </source>
</evidence>
<dbReference type="Gene3D" id="1.10.10.10">
    <property type="entry name" value="Winged helix-like DNA-binding domain superfamily/Winged helix DNA-binding domain"/>
    <property type="match status" value="1"/>
</dbReference>
<evidence type="ECO:0000259" key="3">
    <source>
        <dbReference type="Pfam" id="PF02481"/>
    </source>
</evidence>
<comment type="similarity">
    <text evidence="1">Belongs to the DprA/Smf family.</text>
</comment>
<sequence length="367" mass="38045">MADRGELAAWLRLTESLGAGPVRRLLAMAGSPEAVFELPAAALEQVLSPRQRQALAAPPEHLAELMVQAEAWLAEAGHGLLALGDADYPAPLLATADPPLLLWLQGRRELLGTPSLAIVGSRNPTAQGGDNARAFARALAAAGYTIVSGLALGVDAAAHEGALDAGGATIAVVGTGLDQVYPRRNEELAARLLAAGGLIVSEYSLGTPVMQANFPRRNRIIAGLSRGCLVVEAAVQSGSLITARLAVEAGREVFAIPGSIHSPQSRGCHALIRQGAKLVESAEDVLEELPAPGTPRAPKAPTEPAPEPPHGQQALLDAMGFDPVSLDALMARCGWPAAELSAALLELELEGRVARLAGQLYQRRGLG</sequence>